<organism evidence="1 2">
    <name type="scientific">Zooshikella ganghwensis</name>
    <dbReference type="NCBI Taxonomy" id="202772"/>
    <lineage>
        <taxon>Bacteria</taxon>
        <taxon>Pseudomonadati</taxon>
        <taxon>Pseudomonadota</taxon>
        <taxon>Gammaproteobacteria</taxon>
        <taxon>Oceanospirillales</taxon>
        <taxon>Zooshikellaceae</taxon>
        <taxon>Zooshikella</taxon>
    </lineage>
</organism>
<reference evidence="1 2" key="1">
    <citation type="submission" date="2017-04" db="EMBL/GenBank/DDBJ databases">
        <title>Draft genome sequence of Zooshikella ganghwensis VG4 isolated from Red Sea sediments.</title>
        <authorList>
            <person name="Rehman Z."/>
            <person name="Alam I."/>
            <person name="Kamau A."/>
            <person name="Bajic V."/>
            <person name="Leiknes T."/>
        </authorList>
    </citation>
    <scope>NUCLEOTIDE SEQUENCE [LARGE SCALE GENOMIC DNA]</scope>
    <source>
        <strain evidence="1 2">VG4</strain>
    </source>
</reference>
<proteinExistence type="predicted"/>
<evidence type="ECO:0000313" key="2">
    <source>
        <dbReference type="Proteomes" id="UP000257039"/>
    </source>
</evidence>
<comment type="caution">
    <text evidence="1">The sequence shown here is derived from an EMBL/GenBank/DDBJ whole genome shotgun (WGS) entry which is preliminary data.</text>
</comment>
<dbReference type="AlphaFoldDB" id="A0A4P9VDX7"/>
<gene>
    <name evidence="1" type="ORF">B9G39_29605</name>
</gene>
<keyword evidence="2" id="KW-1185">Reference proteome</keyword>
<dbReference type="Proteomes" id="UP000257039">
    <property type="component" value="Unassembled WGS sequence"/>
</dbReference>
<accession>A0A4P9VDX7</accession>
<dbReference type="RefSeq" id="WP_094790027.1">
    <property type="nucleotide sequence ID" value="NZ_NDXW01000011.1"/>
</dbReference>
<dbReference type="EMBL" id="NDXW01000011">
    <property type="protein sequence ID" value="RDH41265.1"/>
    <property type="molecule type" value="Genomic_DNA"/>
</dbReference>
<name>A0A4P9VDX7_9GAMM</name>
<sequence>MDGSNKLVIFEYNYHATVGYVYRFFVVSNDSEQAPDKDESILDLESIENTSVKTEGNNIYISCISGDVYKKENSVNIEGASYKIEITGVCENN</sequence>
<protein>
    <submittedName>
        <fullName evidence="1">Uncharacterized protein</fullName>
    </submittedName>
</protein>
<evidence type="ECO:0000313" key="1">
    <source>
        <dbReference type="EMBL" id="RDH41265.1"/>
    </source>
</evidence>